<dbReference type="GO" id="GO:0016887">
    <property type="term" value="F:ATP hydrolysis activity"/>
    <property type="evidence" value="ECO:0007669"/>
    <property type="project" value="InterPro"/>
</dbReference>
<dbReference type="Proteomes" id="UP000019376">
    <property type="component" value="Unassembled WGS sequence"/>
</dbReference>
<keyword evidence="3" id="KW-1185">Reference proteome</keyword>
<dbReference type="SUPFAM" id="SSF52540">
    <property type="entry name" value="P-loop containing nucleoside triphosphate hydrolases"/>
    <property type="match status" value="1"/>
</dbReference>
<dbReference type="EMBL" id="KB644413">
    <property type="protein sequence ID" value="EPS31085.1"/>
    <property type="molecule type" value="Genomic_DNA"/>
</dbReference>
<evidence type="ECO:0000313" key="3">
    <source>
        <dbReference type="Proteomes" id="UP000019376"/>
    </source>
</evidence>
<accession>S7ZKC0</accession>
<reference evidence="2 3" key="1">
    <citation type="journal article" date="2013" name="PLoS ONE">
        <title>Genomic and secretomic analyses reveal unique features of the lignocellulolytic enzyme system of Penicillium decumbens.</title>
        <authorList>
            <person name="Liu G."/>
            <person name="Zhang L."/>
            <person name="Wei X."/>
            <person name="Zou G."/>
            <person name="Qin Y."/>
            <person name="Ma L."/>
            <person name="Li J."/>
            <person name="Zheng H."/>
            <person name="Wang S."/>
            <person name="Wang C."/>
            <person name="Xun L."/>
            <person name="Zhao G.-P."/>
            <person name="Zhou Z."/>
            <person name="Qu Y."/>
        </authorList>
    </citation>
    <scope>NUCLEOTIDE SEQUENCE [LARGE SCALE GENOMIC DNA]</scope>
    <source>
        <strain evidence="3">114-2 / CGMCC 5302</strain>
    </source>
</reference>
<name>S7ZKC0_PENO1</name>
<dbReference type="PhylomeDB" id="S7ZKC0"/>
<dbReference type="eggNOG" id="KOG0742">
    <property type="taxonomic scope" value="Eukaryota"/>
</dbReference>
<evidence type="ECO:0000259" key="1">
    <source>
        <dbReference type="SMART" id="SM00382"/>
    </source>
</evidence>
<dbReference type="InterPro" id="IPR003593">
    <property type="entry name" value="AAA+_ATPase"/>
</dbReference>
<dbReference type="PANTHER" id="PTHR46411:SF2">
    <property type="entry name" value="AAA+ ATPASE DOMAIN-CONTAINING PROTEIN"/>
    <property type="match status" value="1"/>
</dbReference>
<gene>
    <name evidence="2" type="ORF">PDE_06039</name>
</gene>
<dbReference type="AlphaFoldDB" id="S7ZKC0"/>
<dbReference type="GO" id="GO:0005524">
    <property type="term" value="F:ATP binding"/>
    <property type="evidence" value="ECO:0007669"/>
    <property type="project" value="InterPro"/>
</dbReference>
<evidence type="ECO:0000313" key="2">
    <source>
        <dbReference type="EMBL" id="EPS31085.1"/>
    </source>
</evidence>
<dbReference type="HOGENOM" id="CLU_004471_5_1_1"/>
<organism evidence="2 3">
    <name type="scientific">Penicillium oxalicum (strain 114-2 / CGMCC 5302)</name>
    <name type="common">Penicillium decumbens</name>
    <dbReference type="NCBI Taxonomy" id="933388"/>
    <lineage>
        <taxon>Eukaryota</taxon>
        <taxon>Fungi</taxon>
        <taxon>Dikarya</taxon>
        <taxon>Ascomycota</taxon>
        <taxon>Pezizomycotina</taxon>
        <taxon>Eurotiomycetes</taxon>
        <taxon>Eurotiomycetidae</taxon>
        <taxon>Eurotiales</taxon>
        <taxon>Aspergillaceae</taxon>
        <taxon>Penicillium</taxon>
    </lineage>
</organism>
<protein>
    <recommendedName>
        <fullName evidence="1">AAA+ ATPase domain-containing protein</fullName>
    </recommendedName>
</protein>
<dbReference type="OrthoDB" id="10042665at2759"/>
<dbReference type="Pfam" id="PF00004">
    <property type="entry name" value="AAA"/>
    <property type="match status" value="1"/>
</dbReference>
<dbReference type="SMART" id="SM00382">
    <property type="entry name" value="AAA"/>
    <property type="match status" value="1"/>
</dbReference>
<dbReference type="PANTHER" id="PTHR46411">
    <property type="entry name" value="FAMILY ATPASE, PUTATIVE-RELATED"/>
    <property type="match status" value="1"/>
</dbReference>
<proteinExistence type="predicted"/>
<dbReference type="Gene3D" id="3.40.50.300">
    <property type="entry name" value="P-loop containing nucleotide triphosphate hydrolases"/>
    <property type="match status" value="1"/>
</dbReference>
<dbReference type="InterPro" id="IPR003959">
    <property type="entry name" value="ATPase_AAA_core"/>
</dbReference>
<sequence>MTRAVAAFISFQWTSLHLPKIPALQDWEILAFGHDTVFDDIVEDKGKGLVVLLTGSPGVVKTLTAEAVAEVTERPLYVVATGELGTDADTVDERLGVILDITRRWGCVLLIDEADVFLASRGNDLARDALVSVFLRRLEYFRGVAILTTNRSSEIDSAFKRTSLGRRFGRIHFTLHYPDLSEESRKEVWTNFLKSVTEKSEISSLTGSEFATLARHNFNG</sequence>
<dbReference type="InterPro" id="IPR027417">
    <property type="entry name" value="P-loop_NTPase"/>
</dbReference>
<feature type="domain" description="AAA+ ATPase" evidence="1">
    <location>
        <begin position="47"/>
        <end position="172"/>
    </location>
</feature>
<dbReference type="STRING" id="933388.S7ZKC0"/>